<dbReference type="Pfam" id="PF07992">
    <property type="entry name" value="Pyr_redox_2"/>
    <property type="match status" value="1"/>
</dbReference>
<proteinExistence type="inferred from homology"/>
<keyword evidence="5" id="KW-0809">Transit peptide</keyword>
<keyword evidence="4" id="KW-0274">FAD</keyword>
<evidence type="ECO:0000256" key="7">
    <source>
        <dbReference type="ARBA" id="ARBA00023027"/>
    </source>
</evidence>
<evidence type="ECO:0000256" key="1">
    <source>
        <dbReference type="ARBA" id="ARBA00005272"/>
    </source>
</evidence>
<keyword evidence="3" id="KW-0285">Flavoprotein</keyword>
<organism evidence="11 12">
    <name type="scientific">Sporomusa silvacetica DSM 10669</name>
    <dbReference type="NCBI Taxonomy" id="1123289"/>
    <lineage>
        <taxon>Bacteria</taxon>
        <taxon>Bacillati</taxon>
        <taxon>Bacillota</taxon>
        <taxon>Negativicutes</taxon>
        <taxon>Selenomonadales</taxon>
        <taxon>Sporomusaceae</taxon>
        <taxon>Sporomusa</taxon>
    </lineage>
</organism>
<evidence type="ECO:0000313" key="12">
    <source>
        <dbReference type="Proteomes" id="UP000216752"/>
    </source>
</evidence>
<feature type="domain" description="FAD/NAD(P)-binding" evidence="9">
    <location>
        <begin position="9"/>
        <end position="326"/>
    </location>
</feature>
<evidence type="ECO:0000256" key="6">
    <source>
        <dbReference type="ARBA" id="ARBA00023002"/>
    </source>
</evidence>
<dbReference type="InterPro" id="IPR054585">
    <property type="entry name" value="NDH2-like_C"/>
</dbReference>
<dbReference type="GO" id="GO:0016491">
    <property type="term" value="F:oxidoreductase activity"/>
    <property type="evidence" value="ECO:0007669"/>
    <property type="project" value="UniProtKB-KW"/>
</dbReference>
<dbReference type="PRINTS" id="PR00368">
    <property type="entry name" value="FADPNR"/>
</dbReference>
<dbReference type="PANTHER" id="PTHR43706:SF47">
    <property type="entry name" value="EXTERNAL NADH-UBIQUINONE OXIDOREDUCTASE 1, MITOCHONDRIAL-RELATED"/>
    <property type="match status" value="1"/>
</dbReference>
<dbReference type="RefSeq" id="WP_094604603.1">
    <property type="nucleotide sequence ID" value="NZ_CP155573.1"/>
</dbReference>
<evidence type="ECO:0000259" key="10">
    <source>
        <dbReference type="Pfam" id="PF22366"/>
    </source>
</evidence>
<evidence type="ECO:0000259" key="9">
    <source>
        <dbReference type="Pfam" id="PF07992"/>
    </source>
</evidence>
<comment type="similarity">
    <text evidence="1">Belongs to the NADH dehydrogenase family.</text>
</comment>
<keyword evidence="6 11" id="KW-0560">Oxidoreductase</keyword>
<evidence type="ECO:0000256" key="8">
    <source>
        <dbReference type="ARBA" id="ARBA00047599"/>
    </source>
</evidence>
<dbReference type="Proteomes" id="UP000216752">
    <property type="component" value="Chromosome"/>
</dbReference>
<gene>
    <name evidence="11" type="primary">yjlD</name>
    <name evidence="11" type="ORF">SPSIL_034860</name>
</gene>
<dbReference type="EC" id="1.6.5.9" evidence="2"/>
<dbReference type="InterPro" id="IPR036188">
    <property type="entry name" value="FAD/NAD-bd_sf"/>
</dbReference>
<keyword evidence="7" id="KW-0520">NAD</keyword>
<dbReference type="PANTHER" id="PTHR43706">
    <property type="entry name" value="NADH DEHYDROGENASE"/>
    <property type="match status" value="1"/>
</dbReference>
<dbReference type="PRINTS" id="PR00411">
    <property type="entry name" value="PNDRDTASEI"/>
</dbReference>
<keyword evidence="12" id="KW-1185">Reference proteome</keyword>
<dbReference type="Gene3D" id="3.50.50.100">
    <property type="match status" value="1"/>
</dbReference>
<feature type="domain" description="External alternative NADH-ubiquinone oxidoreductase-like C-terminal" evidence="10">
    <location>
        <begin position="351"/>
        <end position="405"/>
    </location>
</feature>
<evidence type="ECO:0000256" key="2">
    <source>
        <dbReference type="ARBA" id="ARBA00012637"/>
    </source>
</evidence>
<dbReference type="InterPro" id="IPR023753">
    <property type="entry name" value="FAD/NAD-binding_dom"/>
</dbReference>
<evidence type="ECO:0000256" key="4">
    <source>
        <dbReference type="ARBA" id="ARBA00022827"/>
    </source>
</evidence>
<sequence>MGQLVKKTHIIIIGAGFGGIQAAKLLANTAAQITIIDKHNYHLFQPLLYQVATAGLSEKDIACPIRTIFRDQKNIEFHMDEVIDIDLADNRVITITGHQISFDYLVVATGSTNNFFGMESLAKNALCVKTLGQSVATRDHIIKMFELAAHEPDPEIRHSLLTFVVVGGGPTGVECAGALSELIHFVLAKEYHNLNFKEVRIMLVEASDALLPVMPLDLQEATVEILIRKHIEVRLLVQVSGFDGNTLLLKGGEVIPTHTVIWAAGVCATKLLDNLKQEQDRAHRVIVNEYLHIQNKAKVFIIGDAAHFEQDNSPLPMVAPVAIQQAGVVAQNIISLMNGRPLQKFVYRPVGTMATIGRNAAVVNIGKFKSQGFIAWIIWSLMHILRLIHFQNRIVVFMKWIWEYLTYDRVEHVINQD</sequence>
<comment type="catalytic activity">
    <reaction evidence="8">
        <text>a quinone + NADH + H(+) = a quinol + NAD(+)</text>
        <dbReference type="Rhea" id="RHEA:46160"/>
        <dbReference type="ChEBI" id="CHEBI:15378"/>
        <dbReference type="ChEBI" id="CHEBI:24646"/>
        <dbReference type="ChEBI" id="CHEBI:57540"/>
        <dbReference type="ChEBI" id="CHEBI:57945"/>
        <dbReference type="ChEBI" id="CHEBI:132124"/>
        <dbReference type="EC" id="1.6.5.9"/>
    </reaction>
</comment>
<accession>A0ABZ3INZ7</accession>
<dbReference type="Pfam" id="PF22366">
    <property type="entry name" value="NDH2_C"/>
    <property type="match status" value="1"/>
</dbReference>
<dbReference type="InterPro" id="IPR045024">
    <property type="entry name" value="NDH-2"/>
</dbReference>
<evidence type="ECO:0000256" key="5">
    <source>
        <dbReference type="ARBA" id="ARBA00022946"/>
    </source>
</evidence>
<dbReference type="EMBL" id="CP155573">
    <property type="protein sequence ID" value="XFO67291.1"/>
    <property type="molecule type" value="Genomic_DNA"/>
</dbReference>
<dbReference type="SUPFAM" id="SSF51905">
    <property type="entry name" value="FAD/NAD(P)-binding domain"/>
    <property type="match status" value="2"/>
</dbReference>
<evidence type="ECO:0000256" key="3">
    <source>
        <dbReference type="ARBA" id="ARBA00022630"/>
    </source>
</evidence>
<evidence type="ECO:0000313" key="11">
    <source>
        <dbReference type="EMBL" id="XFO67291.1"/>
    </source>
</evidence>
<name>A0ABZ3INZ7_9FIRM</name>
<protein>
    <recommendedName>
        <fullName evidence="2">NADH:ubiquinone reductase (non-electrogenic)</fullName>
        <ecNumber evidence="2">1.6.5.9</ecNumber>
    </recommendedName>
</protein>
<reference evidence="11" key="1">
    <citation type="submission" date="2024-05" db="EMBL/GenBank/DDBJ databases">
        <title>Isolation and characterization of Sporomusa carbonis sp. nov., a carboxydotrophic hydrogenogen in the genus of Sporomusa isolated from a charcoal burning pile.</title>
        <authorList>
            <person name="Boeer T."/>
            <person name="Rosenbaum F."/>
            <person name="Eysell L."/>
            <person name="Mueller V."/>
            <person name="Daniel R."/>
            <person name="Poehlein A."/>
        </authorList>
    </citation>
    <scope>NUCLEOTIDE SEQUENCE [LARGE SCALE GENOMIC DNA]</scope>
    <source>
        <strain evidence="11">DSM 10669</strain>
    </source>
</reference>